<dbReference type="AlphaFoldDB" id="A0AAV4BK16"/>
<name>A0AAV4BK16_9GAST</name>
<proteinExistence type="predicted"/>
<dbReference type="Proteomes" id="UP000735302">
    <property type="component" value="Unassembled WGS sequence"/>
</dbReference>
<dbReference type="EMBL" id="BLXT01005208">
    <property type="protein sequence ID" value="GFO20875.1"/>
    <property type="molecule type" value="Genomic_DNA"/>
</dbReference>
<comment type="caution">
    <text evidence="1">The sequence shown here is derived from an EMBL/GenBank/DDBJ whole genome shotgun (WGS) entry which is preliminary data.</text>
</comment>
<organism evidence="1 2">
    <name type="scientific">Plakobranchus ocellatus</name>
    <dbReference type="NCBI Taxonomy" id="259542"/>
    <lineage>
        <taxon>Eukaryota</taxon>
        <taxon>Metazoa</taxon>
        <taxon>Spiralia</taxon>
        <taxon>Lophotrochozoa</taxon>
        <taxon>Mollusca</taxon>
        <taxon>Gastropoda</taxon>
        <taxon>Heterobranchia</taxon>
        <taxon>Euthyneura</taxon>
        <taxon>Panpulmonata</taxon>
        <taxon>Sacoglossa</taxon>
        <taxon>Placobranchoidea</taxon>
        <taxon>Plakobranchidae</taxon>
        <taxon>Plakobranchus</taxon>
    </lineage>
</organism>
<accession>A0AAV4BK16</accession>
<protein>
    <submittedName>
        <fullName evidence="1">Uncharacterized protein</fullName>
    </submittedName>
</protein>
<evidence type="ECO:0000313" key="2">
    <source>
        <dbReference type="Proteomes" id="UP000735302"/>
    </source>
</evidence>
<evidence type="ECO:0000313" key="1">
    <source>
        <dbReference type="EMBL" id="GFO20875.1"/>
    </source>
</evidence>
<sequence>MSSWMDPNQLSDIASLVIDHLSASSWIDPNQLSHIGSLVIDHLSASSWMDPIISLKSTHLQRNQRILEVKFAFFPLKPGTEVSYDP</sequence>
<reference evidence="1 2" key="1">
    <citation type="journal article" date="2021" name="Elife">
        <title>Chloroplast acquisition without the gene transfer in kleptoplastic sea slugs, Plakobranchus ocellatus.</title>
        <authorList>
            <person name="Maeda T."/>
            <person name="Takahashi S."/>
            <person name="Yoshida T."/>
            <person name="Shimamura S."/>
            <person name="Takaki Y."/>
            <person name="Nagai Y."/>
            <person name="Toyoda A."/>
            <person name="Suzuki Y."/>
            <person name="Arimoto A."/>
            <person name="Ishii H."/>
            <person name="Satoh N."/>
            <person name="Nishiyama T."/>
            <person name="Hasebe M."/>
            <person name="Maruyama T."/>
            <person name="Minagawa J."/>
            <person name="Obokata J."/>
            <person name="Shigenobu S."/>
        </authorList>
    </citation>
    <scope>NUCLEOTIDE SEQUENCE [LARGE SCALE GENOMIC DNA]</scope>
</reference>
<gene>
    <name evidence="1" type="ORF">PoB_004738000</name>
</gene>
<keyword evidence="2" id="KW-1185">Reference proteome</keyword>